<name>A0AA49JJ63_9BACT</name>
<gene>
    <name evidence="4" type="ORF">K4G66_08125</name>
</gene>
<evidence type="ECO:0000256" key="1">
    <source>
        <dbReference type="PROSITE-ProRule" id="PRU00169"/>
    </source>
</evidence>
<keyword evidence="1" id="KW-0597">Phosphoprotein</keyword>
<dbReference type="InterPro" id="IPR011006">
    <property type="entry name" value="CheY-like_superfamily"/>
</dbReference>
<evidence type="ECO:0000259" key="2">
    <source>
        <dbReference type="PROSITE" id="PS50110"/>
    </source>
</evidence>
<organism evidence="4">
    <name type="scientific">Roseihalotalea indica</name>
    <dbReference type="NCBI Taxonomy" id="2867963"/>
    <lineage>
        <taxon>Bacteria</taxon>
        <taxon>Pseudomonadati</taxon>
        <taxon>Bacteroidota</taxon>
        <taxon>Cytophagia</taxon>
        <taxon>Cytophagales</taxon>
        <taxon>Catalimonadaceae</taxon>
        <taxon>Roseihalotalea</taxon>
    </lineage>
</organism>
<dbReference type="AlphaFoldDB" id="A0AA49JJ63"/>
<feature type="domain" description="Response regulatory" evidence="2">
    <location>
        <begin position="4"/>
        <end position="115"/>
    </location>
</feature>
<protein>
    <submittedName>
        <fullName evidence="4">LytTR family DNA-binding domain-containing protein</fullName>
    </submittedName>
</protein>
<dbReference type="PANTHER" id="PTHR37299:SF1">
    <property type="entry name" value="STAGE 0 SPORULATION PROTEIN A HOMOLOG"/>
    <property type="match status" value="1"/>
</dbReference>
<dbReference type="GO" id="GO:0000156">
    <property type="term" value="F:phosphorelay response regulator activity"/>
    <property type="evidence" value="ECO:0007669"/>
    <property type="project" value="InterPro"/>
</dbReference>
<dbReference type="Gene3D" id="3.40.50.2300">
    <property type="match status" value="1"/>
</dbReference>
<evidence type="ECO:0000313" key="4">
    <source>
        <dbReference type="EMBL" id="WKN38667.1"/>
    </source>
</evidence>
<proteinExistence type="predicted"/>
<feature type="domain" description="HTH LytTR-type" evidence="3">
    <location>
        <begin position="146"/>
        <end position="213"/>
    </location>
</feature>
<dbReference type="PROSITE" id="PS50930">
    <property type="entry name" value="HTH_LYTTR"/>
    <property type="match status" value="1"/>
</dbReference>
<dbReference type="EMBL" id="CP120682">
    <property type="protein sequence ID" value="WKN38667.1"/>
    <property type="molecule type" value="Genomic_DNA"/>
</dbReference>
<dbReference type="SUPFAM" id="SSF52172">
    <property type="entry name" value="CheY-like"/>
    <property type="match status" value="1"/>
</dbReference>
<feature type="modified residue" description="4-aspartylphosphate" evidence="1">
    <location>
        <position position="55"/>
    </location>
</feature>
<reference evidence="4" key="2">
    <citation type="journal article" date="2024" name="Antonie Van Leeuwenhoek">
        <title>Roseihalotalea indica gen. nov., sp. nov., a halophilic Bacteroidetes from mesopelagic Southwest Indian Ocean with higher carbohydrate metabolic potential.</title>
        <authorList>
            <person name="Chen B."/>
            <person name="Zhang M."/>
            <person name="Lin D."/>
            <person name="Ye J."/>
            <person name="Tang K."/>
        </authorList>
    </citation>
    <scope>NUCLEOTIDE SEQUENCE</scope>
    <source>
        <strain evidence="4">TK19036</strain>
    </source>
</reference>
<dbReference type="InterPro" id="IPR007492">
    <property type="entry name" value="LytTR_DNA-bd_dom"/>
</dbReference>
<reference evidence="4" key="1">
    <citation type="journal article" date="2023" name="Comput. Struct. Biotechnol. J.">
        <title>Discovery of a novel marine Bacteroidetes with a rich repertoire of carbohydrate-active enzymes.</title>
        <authorList>
            <person name="Chen B."/>
            <person name="Liu G."/>
            <person name="Chen Q."/>
            <person name="Wang H."/>
            <person name="Liu L."/>
            <person name="Tang K."/>
        </authorList>
    </citation>
    <scope>NUCLEOTIDE SEQUENCE</scope>
    <source>
        <strain evidence="4">TK19036</strain>
    </source>
</reference>
<dbReference type="Gene3D" id="2.40.50.1020">
    <property type="entry name" value="LytTr DNA-binding domain"/>
    <property type="match status" value="1"/>
</dbReference>
<dbReference type="SMART" id="SM00448">
    <property type="entry name" value="REC"/>
    <property type="match status" value="1"/>
</dbReference>
<evidence type="ECO:0000259" key="3">
    <source>
        <dbReference type="PROSITE" id="PS50930"/>
    </source>
</evidence>
<dbReference type="GO" id="GO:0003677">
    <property type="term" value="F:DNA binding"/>
    <property type="evidence" value="ECO:0007669"/>
    <property type="project" value="UniProtKB-KW"/>
</dbReference>
<dbReference type="SMART" id="SM00850">
    <property type="entry name" value="LytTR"/>
    <property type="match status" value="1"/>
</dbReference>
<dbReference type="Pfam" id="PF04397">
    <property type="entry name" value="LytTR"/>
    <property type="match status" value="1"/>
</dbReference>
<dbReference type="InterPro" id="IPR046947">
    <property type="entry name" value="LytR-like"/>
</dbReference>
<dbReference type="PROSITE" id="PS50110">
    <property type="entry name" value="RESPONSE_REGULATORY"/>
    <property type="match status" value="1"/>
</dbReference>
<keyword evidence="4" id="KW-0238">DNA-binding</keyword>
<dbReference type="InterPro" id="IPR001789">
    <property type="entry name" value="Sig_transdc_resp-reg_receiver"/>
</dbReference>
<dbReference type="PANTHER" id="PTHR37299">
    <property type="entry name" value="TRANSCRIPTIONAL REGULATOR-RELATED"/>
    <property type="match status" value="1"/>
</dbReference>
<sequence>MMLSCLIVDDEPHASVLLKSHIEKTPFLSLMGTFQSPIAALSFLQKEAIELIFLDIQMPELTGIEFLKILGGKSKVIITSAYTEYAMEGYEHDVVDYLLKPIAFDRFFRAVQKAVNVTPISLASVPVPIAVPVERAEDFILVKTEMKGKMIKINVRDICYIEGLKNYVSIYTSSDRIIALLNIKDLEKKLPATHFLRVHKSYIIALNQISAIEGNQILLKDSLNRRNGIPLGVTYRERFYHTLREHIMDRN</sequence>
<dbReference type="Pfam" id="PF00072">
    <property type="entry name" value="Response_reg"/>
    <property type="match status" value="1"/>
</dbReference>
<accession>A0AA49JJ63</accession>